<keyword evidence="2" id="KW-0964">Secreted</keyword>
<evidence type="ECO:0000313" key="12">
    <source>
        <dbReference type="Ensembl" id="ENSVURP00010014190.1"/>
    </source>
</evidence>
<sequence>MFGSVCGLPQVQGHASMPLTFSLGLLVLFTLGEGEHCSDAQGRPLFCVPPTALLAWAGVSCGRAVNLSSSLNLALGGPFLLTSVHLRFCSPPAANAVAGARVLATSNGGGAAGGPWWPLARLWTSGGGPTAELTLRAQLGPAQHRPAVHLRVELGSPEALASVAVRGRCQCHGHAARCAARLQPPRCRCRHHTTGPGCESCLPSHQDWPWRPATSQHPYACQPCQCHPIGATGTQCNQTNGQCPCKPGVTGPSCDRCAAGYQQGRSIRLPCQRIPEITTTEATVPSSRLGPSADPTCQSLCNASEGRVHMSLQEYCHQTYVLRAQVQSAEPSGPTWRRLRIRVLAVYKQRAEPLSTGVQDAWVPRADLVCGCLTLRPGSVYLLLGGPPGEPDPTRLVLDHRGRALPWRPQWAQTLKRRQREERAGGCP</sequence>
<reference evidence="12" key="2">
    <citation type="submission" date="2025-08" db="UniProtKB">
        <authorList>
            <consortium name="Ensembl"/>
        </authorList>
    </citation>
    <scope>IDENTIFICATION</scope>
</reference>
<feature type="domain" description="NTR" evidence="11">
    <location>
        <begin position="297"/>
        <end position="427"/>
    </location>
</feature>
<dbReference type="CDD" id="cd03579">
    <property type="entry name" value="NTR_netrin-1_like"/>
    <property type="match status" value="1"/>
</dbReference>
<dbReference type="PROSITE" id="PS01248">
    <property type="entry name" value="EGF_LAM_1"/>
    <property type="match status" value="1"/>
</dbReference>
<evidence type="ECO:0000259" key="11">
    <source>
        <dbReference type="PROSITE" id="PS50189"/>
    </source>
</evidence>
<dbReference type="PANTHER" id="PTHR10574:SF262">
    <property type="entry name" value="NETRIN-5"/>
    <property type="match status" value="1"/>
</dbReference>
<dbReference type="GO" id="GO:0005604">
    <property type="term" value="C:basement membrane"/>
    <property type="evidence" value="ECO:0007669"/>
    <property type="project" value="TreeGrafter"/>
</dbReference>
<reference evidence="12" key="3">
    <citation type="submission" date="2025-09" db="UniProtKB">
        <authorList>
            <consortium name="Ensembl"/>
        </authorList>
    </citation>
    <scope>IDENTIFICATION</scope>
</reference>
<dbReference type="Pfam" id="PF01759">
    <property type="entry name" value="NTR"/>
    <property type="match status" value="1"/>
</dbReference>
<evidence type="ECO:0000256" key="5">
    <source>
        <dbReference type="ARBA" id="ARBA00023157"/>
    </source>
</evidence>
<gene>
    <name evidence="12" type="primary">NTN5</name>
</gene>
<evidence type="ECO:0000259" key="10">
    <source>
        <dbReference type="PROSITE" id="PS50027"/>
    </source>
</evidence>
<name>A0A4X2KXX3_VOMUR</name>
<dbReference type="Gene3D" id="2.10.25.10">
    <property type="entry name" value="Laminin"/>
    <property type="match status" value="2"/>
</dbReference>
<keyword evidence="13" id="KW-1185">Reference proteome</keyword>
<feature type="signal peptide" evidence="9">
    <location>
        <begin position="1"/>
        <end position="34"/>
    </location>
</feature>
<accession>A0A4X2KXX3</accession>
<proteinExistence type="predicted"/>
<evidence type="ECO:0000256" key="3">
    <source>
        <dbReference type="ARBA" id="ARBA00022729"/>
    </source>
</evidence>
<dbReference type="Gene3D" id="2.40.50.120">
    <property type="match status" value="1"/>
</dbReference>
<dbReference type="CDD" id="cd00055">
    <property type="entry name" value="EGF_Lam"/>
    <property type="match status" value="2"/>
</dbReference>
<dbReference type="AlphaFoldDB" id="A0A4X2KXX3"/>
<dbReference type="InterPro" id="IPR001134">
    <property type="entry name" value="Netrin_domain"/>
</dbReference>
<dbReference type="Pfam" id="PF00053">
    <property type="entry name" value="EGF_laminin"/>
    <property type="match status" value="2"/>
</dbReference>
<keyword evidence="7 8" id="KW-0424">Laminin EGF-like domain</keyword>
<evidence type="ECO:0000256" key="8">
    <source>
        <dbReference type="PROSITE-ProRule" id="PRU00460"/>
    </source>
</evidence>
<evidence type="ECO:0000256" key="7">
    <source>
        <dbReference type="ARBA" id="ARBA00023292"/>
    </source>
</evidence>
<keyword evidence="3 9" id="KW-0732">Signal</keyword>
<dbReference type="SMART" id="SM00643">
    <property type="entry name" value="C345C"/>
    <property type="match status" value="1"/>
</dbReference>
<keyword evidence="4" id="KW-0677">Repeat</keyword>
<evidence type="ECO:0000256" key="2">
    <source>
        <dbReference type="ARBA" id="ARBA00022525"/>
    </source>
</evidence>
<dbReference type="InterPro" id="IPR050440">
    <property type="entry name" value="Laminin/Netrin_ECM"/>
</dbReference>
<feature type="disulfide bond" evidence="8">
    <location>
        <begin position="257"/>
        <end position="271"/>
    </location>
</feature>
<dbReference type="InterPro" id="IPR018933">
    <property type="entry name" value="Netrin_module_non-TIMP"/>
</dbReference>
<dbReference type="SUPFAM" id="SSF50242">
    <property type="entry name" value="TIMP-like"/>
    <property type="match status" value="1"/>
</dbReference>
<evidence type="ECO:0000313" key="13">
    <source>
        <dbReference type="Proteomes" id="UP000314987"/>
    </source>
</evidence>
<feature type="disulfide bond" evidence="8">
    <location>
        <begin position="245"/>
        <end position="254"/>
    </location>
</feature>
<dbReference type="PROSITE" id="PS50189">
    <property type="entry name" value="NTR"/>
    <property type="match status" value="1"/>
</dbReference>
<feature type="disulfide bond" evidence="8">
    <location>
        <begin position="224"/>
        <end position="236"/>
    </location>
</feature>
<reference evidence="13" key="1">
    <citation type="submission" date="2018-12" db="EMBL/GenBank/DDBJ databases">
        <authorList>
            <person name="Yazar S."/>
        </authorList>
    </citation>
    <scope>NUCLEOTIDE SEQUENCE [LARGE SCALE GENOMIC DNA]</scope>
</reference>
<dbReference type="InterPro" id="IPR002049">
    <property type="entry name" value="LE_dom"/>
</dbReference>
<feature type="disulfide bond" evidence="8">
    <location>
        <begin position="226"/>
        <end position="243"/>
    </location>
</feature>
<dbReference type="PANTHER" id="PTHR10574">
    <property type="entry name" value="NETRIN/LAMININ-RELATED"/>
    <property type="match status" value="1"/>
</dbReference>
<dbReference type="GeneTree" id="ENSGT00940000161874"/>
<protein>
    <submittedName>
        <fullName evidence="12">Netrin 5</fullName>
    </submittedName>
</protein>
<dbReference type="GO" id="GO:0008045">
    <property type="term" value="P:motor neuron axon guidance"/>
    <property type="evidence" value="ECO:0007669"/>
    <property type="project" value="TreeGrafter"/>
</dbReference>
<comment type="subcellular location">
    <subcellularLocation>
        <location evidence="1">Secreted</location>
    </subcellularLocation>
</comment>
<dbReference type="SUPFAM" id="SSF57196">
    <property type="entry name" value="EGF/Laminin"/>
    <property type="match status" value="2"/>
</dbReference>
<evidence type="ECO:0000256" key="9">
    <source>
        <dbReference type="SAM" id="SignalP"/>
    </source>
</evidence>
<dbReference type="Proteomes" id="UP000314987">
    <property type="component" value="Unassembled WGS sequence"/>
</dbReference>
<dbReference type="InterPro" id="IPR008993">
    <property type="entry name" value="TIMP-like_OB-fold"/>
</dbReference>
<evidence type="ECO:0000256" key="1">
    <source>
        <dbReference type="ARBA" id="ARBA00004613"/>
    </source>
</evidence>
<organism evidence="12 13">
    <name type="scientific">Vombatus ursinus</name>
    <name type="common">Common wombat</name>
    <dbReference type="NCBI Taxonomy" id="29139"/>
    <lineage>
        <taxon>Eukaryota</taxon>
        <taxon>Metazoa</taxon>
        <taxon>Chordata</taxon>
        <taxon>Craniata</taxon>
        <taxon>Vertebrata</taxon>
        <taxon>Euteleostomi</taxon>
        <taxon>Mammalia</taxon>
        <taxon>Metatheria</taxon>
        <taxon>Diprotodontia</taxon>
        <taxon>Vombatidae</taxon>
        <taxon>Vombatus</taxon>
    </lineage>
</organism>
<evidence type="ECO:0000256" key="4">
    <source>
        <dbReference type="ARBA" id="ARBA00022737"/>
    </source>
</evidence>
<dbReference type="GO" id="GO:0009887">
    <property type="term" value="P:animal organ morphogenesis"/>
    <property type="evidence" value="ECO:0007669"/>
    <property type="project" value="TreeGrafter"/>
</dbReference>
<feature type="chain" id="PRO_5021283039" evidence="9">
    <location>
        <begin position="35"/>
        <end position="428"/>
    </location>
</feature>
<keyword evidence="6" id="KW-0325">Glycoprotein</keyword>
<dbReference type="GO" id="GO:0016358">
    <property type="term" value="P:dendrite development"/>
    <property type="evidence" value="ECO:0007669"/>
    <property type="project" value="TreeGrafter"/>
</dbReference>
<dbReference type="FunFam" id="2.10.25.10:FF:000048">
    <property type="entry name" value="Netrin 3"/>
    <property type="match status" value="1"/>
</dbReference>
<dbReference type="Ensembl" id="ENSVURT00010016163.1">
    <property type="protein sequence ID" value="ENSVURP00010014190.1"/>
    <property type="gene ID" value="ENSVURG00010010885.1"/>
</dbReference>
<dbReference type="GO" id="GO:0009888">
    <property type="term" value="P:tissue development"/>
    <property type="evidence" value="ECO:0007669"/>
    <property type="project" value="TreeGrafter"/>
</dbReference>
<dbReference type="GO" id="GO:0005576">
    <property type="term" value="C:extracellular region"/>
    <property type="evidence" value="ECO:0007669"/>
    <property type="project" value="UniProtKB-SubCell"/>
</dbReference>
<feature type="domain" description="Laminin EGF-like" evidence="10">
    <location>
        <begin position="224"/>
        <end position="273"/>
    </location>
</feature>
<keyword evidence="5 8" id="KW-1015">Disulfide bond</keyword>
<dbReference type="PROSITE" id="PS50027">
    <property type="entry name" value="EGF_LAM_2"/>
    <property type="match status" value="1"/>
</dbReference>
<evidence type="ECO:0000256" key="6">
    <source>
        <dbReference type="ARBA" id="ARBA00023180"/>
    </source>
</evidence>
<dbReference type="SMART" id="SM00180">
    <property type="entry name" value="EGF_Lam"/>
    <property type="match status" value="2"/>
</dbReference>